<evidence type="ECO:0000313" key="2">
    <source>
        <dbReference type="Proteomes" id="UP000320722"/>
    </source>
</evidence>
<organism evidence="1 2">
    <name type="scientific">Gimesia chilikensis</name>
    <dbReference type="NCBI Taxonomy" id="2605989"/>
    <lineage>
        <taxon>Bacteria</taxon>
        <taxon>Pseudomonadati</taxon>
        <taxon>Planctomycetota</taxon>
        <taxon>Planctomycetia</taxon>
        <taxon>Planctomycetales</taxon>
        <taxon>Planctomycetaceae</taxon>
        <taxon>Gimesia</taxon>
    </lineage>
</organism>
<dbReference type="Proteomes" id="UP000320722">
    <property type="component" value="Chromosome"/>
</dbReference>
<protein>
    <submittedName>
        <fullName evidence="1">Uncharacterized protein</fullName>
    </submittedName>
</protein>
<gene>
    <name evidence="1" type="ORF">V6x_58140</name>
</gene>
<proteinExistence type="predicted"/>
<evidence type="ECO:0000313" key="1">
    <source>
        <dbReference type="EMBL" id="QDU06068.1"/>
    </source>
</evidence>
<sequence length="174" mass="19173">MELILFSCWFCKVLPGRLTVARNEADCVEGRVGVKTEFCPLVSGILSWCVSDFVPICPAFVPLWPGCLGGKLQTGAGCSREYRVKIDGDSGVDETVMFDVPVCVDVPRARARKRTAYASAGGEQGESVQRGVRKVQWCRDRAEKEVSCSDRDVLGLLTAECRLTDWSERACDDE</sequence>
<accession>A0A517WLD5</accession>
<dbReference type="EMBL" id="CP036347">
    <property type="protein sequence ID" value="QDU06068.1"/>
    <property type="molecule type" value="Genomic_DNA"/>
</dbReference>
<reference evidence="1 2" key="1">
    <citation type="submission" date="2019-02" db="EMBL/GenBank/DDBJ databases">
        <title>Deep-cultivation of Planctomycetes and their phenomic and genomic characterization uncovers novel biology.</title>
        <authorList>
            <person name="Wiegand S."/>
            <person name="Jogler M."/>
            <person name="Boedeker C."/>
            <person name="Pinto D."/>
            <person name="Vollmers J."/>
            <person name="Rivas-Marin E."/>
            <person name="Kohn T."/>
            <person name="Peeters S.H."/>
            <person name="Heuer A."/>
            <person name="Rast P."/>
            <person name="Oberbeckmann S."/>
            <person name="Bunk B."/>
            <person name="Jeske O."/>
            <person name="Meyerdierks A."/>
            <person name="Storesund J.E."/>
            <person name="Kallscheuer N."/>
            <person name="Luecker S."/>
            <person name="Lage O.M."/>
            <person name="Pohl T."/>
            <person name="Merkel B.J."/>
            <person name="Hornburger P."/>
            <person name="Mueller R.-W."/>
            <person name="Bruemmer F."/>
            <person name="Labrenz M."/>
            <person name="Spormann A.M."/>
            <person name="Op den Camp H."/>
            <person name="Overmann J."/>
            <person name="Amann R."/>
            <person name="Jetten M.S.M."/>
            <person name="Mascher T."/>
            <person name="Medema M.H."/>
            <person name="Devos D.P."/>
            <person name="Kaster A.-K."/>
            <person name="Ovreas L."/>
            <person name="Rohde M."/>
            <person name="Galperin M.Y."/>
            <person name="Jogler C."/>
        </authorList>
    </citation>
    <scope>NUCLEOTIDE SEQUENCE [LARGE SCALE GENOMIC DNA]</scope>
    <source>
        <strain evidence="1 2">V6</strain>
    </source>
</reference>
<name>A0A517WLD5_9PLAN</name>
<dbReference type="AlphaFoldDB" id="A0A517WLD5"/>